<dbReference type="InterPro" id="IPR036065">
    <property type="entry name" value="BolA-like_sf"/>
</dbReference>
<protein>
    <submittedName>
        <fullName evidence="2">Bola protein</fullName>
    </submittedName>
</protein>
<dbReference type="InterPro" id="IPR002634">
    <property type="entry name" value="BolA"/>
</dbReference>
<comment type="similarity">
    <text evidence="1">Belongs to the BolA/IbaG family.</text>
</comment>
<evidence type="ECO:0000313" key="3">
    <source>
        <dbReference type="Proteomes" id="UP000736335"/>
    </source>
</evidence>
<dbReference type="PANTHER" id="PTHR12735">
    <property type="entry name" value="BOLA-LIKE PROTEIN-RELATED"/>
    <property type="match status" value="1"/>
</dbReference>
<dbReference type="Gene3D" id="3.30.300.90">
    <property type="entry name" value="BolA-like"/>
    <property type="match status" value="1"/>
</dbReference>
<dbReference type="InterPro" id="IPR045115">
    <property type="entry name" value="BOL2"/>
</dbReference>
<dbReference type="OrthoDB" id="4983at2759"/>
<organism evidence="2 3">
    <name type="scientific">Thelephora terrestris</name>
    <dbReference type="NCBI Taxonomy" id="56493"/>
    <lineage>
        <taxon>Eukaryota</taxon>
        <taxon>Fungi</taxon>
        <taxon>Dikarya</taxon>
        <taxon>Basidiomycota</taxon>
        <taxon>Agaricomycotina</taxon>
        <taxon>Agaricomycetes</taxon>
        <taxon>Thelephorales</taxon>
        <taxon>Thelephoraceae</taxon>
        <taxon>Thelephora</taxon>
    </lineage>
</organism>
<comment type="caution">
    <text evidence="2">The sequence shown here is derived from an EMBL/GenBank/DDBJ whole genome shotgun (WGS) entry which is preliminary data.</text>
</comment>
<sequence length="80" mass="8942">MGILIEDLETAIKNVFPITHLEIEDNSSGCGESYSVFIVSSAFEGKTTLTRHRLVNEALKKEIAIMHAFSQVRLLLPPRD</sequence>
<reference evidence="2" key="1">
    <citation type="journal article" date="2020" name="Nat. Commun.">
        <title>Large-scale genome sequencing of mycorrhizal fungi provides insights into the early evolution of symbiotic traits.</title>
        <authorList>
            <person name="Miyauchi S."/>
            <person name="Kiss E."/>
            <person name="Kuo A."/>
            <person name="Drula E."/>
            <person name="Kohler A."/>
            <person name="Sanchez-Garcia M."/>
            <person name="Morin E."/>
            <person name="Andreopoulos B."/>
            <person name="Barry K.W."/>
            <person name="Bonito G."/>
            <person name="Buee M."/>
            <person name="Carver A."/>
            <person name="Chen C."/>
            <person name="Cichocki N."/>
            <person name="Clum A."/>
            <person name="Culley D."/>
            <person name="Crous P.W."/>
            <person name="Fauchery L."/>
            <person name="Girlanda M."/>
            <person name="Hayes R.D."/>
            <person name="Keri Z."/>
            <person name="LaButti K."/>
            <person name="Lipzen A."/>
            <person name="Lombard V."/>
            <person name="Magnuson J."/>
            <person name="Maillard F."/>
            <person name="Murat C."/>
            <person name="Nolan M."/>
            <person name="Ohm R.A."/>
            <person name="Pangilinan J."/>
            <person name="Pereira M.F."/>
            <person name="Perotto S."/>
            <person name="Peter M."/>
            <person name="Pfister S."/>
            <person name="Riley R."/>
            <person name="Sitrit Y."/>
            <person name="Stielow J.B."/>
            <person name="Szollosi G."/>
            <person name="Zifcakova L."/>
            <person name="Stursova M."/>
            <person name="Spatafora J.W."/>
            <person name="Tedersoo L."/>
            <person name="Vaario L.M."/>
            <person name="Yamada A."/>
            <person name="Yan M."/>
            <person name="Wang P."/>
            <person name="Xu J."/>
            <person name="Bruns T."/>
            <person name="Baldrian P."/>
            <person name="Vilgalys R."/>
            <person name="Dunand C."/>
            <person name="Henrissat B."/>
            <person name="Grigoriev I.V."/>
            <person name="Hibbett D."/>
            <person name="Nagy L.G."/>
            <person name="Martin F.M."/>
        </authorList>
    </citation>
    <scope>NUCLEOTIDE SEQUENCE</scope>
    <source>
        <strain evidence="2">UH-Tt-Lm1</strain>
    </source>
</reference>
<dbReference type="GO" id="GO:0051537">
    <property type="term" value="F:2 iron, 2 sulfur cluster binding"/>
    <property type="evidence" value="ECO:0007669"/>
    <property type="project" value="InterPro"/>
</dbReference>
<evidence type="ECO:0000313" key="2">
    <source>
        <dbReference type="EMBL" id="KAF9791925.1"/>
    </source>
</evidence>
<reference evidence="2" key="2">
    <citation type="submission" date="2020-11" db="EMBL/GenBank/DDBJ databases">
        <authorList>
            <consortium name="DOE Joint Genome Institute"/>
            <person name="Kuo A."/>
            <person name="Miyauchi S."/>
            <person name="Kiss E."/>
            <person name="Drula E."/>
            <person name="Kohler A."/>
            <person name="Sanchez-Garcia M."/>
            <person name="Andreopoulos B."/>
            <person name="Barry K.W."/>
            <person name="Bonito G."/>
            <person name="Buee M."/>
            <person name="Carver A."/>
            <person name="Chen C."/>
            <person name="Cichocki N."/>
            <person name="Clum A."/>
            <person name="Culley D."/>
            <person name="Crous P.W."/>
            <person name="Fauchery L."/>
            <person name="Girlanda M."/>
            <person name="Hayes R."/>
            <person name="Keri Z."/>
            <person name="Labutti K."/>
            <person name="Lipzen A."/>
            <person name="Lombard V."/>
            <person name="Magnuson J."/>
            <person name="Maillard F."/>
            <person name="Morin E."/>
            <person name="Murat C."/>
            <person name="Nolan M."/>
            <person name="Ohm R."/>
            <person name="Pangilinan J."/>
            <person name="Pereira M."/>
            <person name="Perotto S."/>
            <person name="Peter M."/>
            <person name="Riley R."/>
            <person name="Sitrit Y."/>
            <person name="Stielow B."/>
            <person name="Szollosi G."/>
            <person name="Zifcakova L."/>
            <person name="Stursova M."/>
            <person name="Spatafora J.W."/>
            <person name="Tedersoo L."/>
            <person name="Vaario L.-M."/>
            <person name="Yamada A."/>
            <person name="Yan M."/>
            <person name="Wang P."/>
            <person name="Xu J."/>
            <person name="Bruns T."/>
            <person name="Baldrian P."/>
            <person name="Vilgalys R."/>
            <person name="Henrissat B."/>
            <person name="Grigoriev I.V."/>
            <person name="Hibbett D."/>
            <person name="Nagy L.G."/>
            <person name="Martin F.M."/>
        </authorList>
    </citation>
    <scope>NUCLEOTIDE SEQUENCE</scope>
    <source>
        <strain evidence="2">UH-Tt-Lm1</strain>
    </source>
</reference>
<dbReference type="PIRSF" id="PIRSF003113">
    <property type="entry name" value="BolA"/>
    <property type="match status" value="1"/>
</dbReference>
<gene>
    <name evidence="2" type="ORF">BJ322DRAFT_996886</name>
</gene>
<dbReference type="GO" id="GO:0006879">
    <property type="term" value="P:intracellular iron ion homeostasis"/>
    <property type="evidence" value="ECO:0007669"/>
    <property type="project" value="InterPro"/>
</dbReference>
<dbReference type="SUPFAM" id="SSF82657">
    <property type="entry name" value="BolA-like"/>
    <property type="match status" value="1"/>
</dbReference>
<dbReference type="EMBL" id="WIUZ02000001">
    <property type="protein sequence ID" value="KAF9791925.1"/>
    <property type="molecule type" value="Genomic_DNA"/>
</dbReference>
<evidence type="ECO:0000256" key="1">
    <source>
        <dbReference type="RuleBase" id="RU003860"/>
    </source>
</evidence>
<dbReference type="AlphaFoldDB" id="A0A9P6LB22"/>
<dbReference type="GO" id="GO:0005829">
    <property type="term" value="C:cytosol"/>
    <property type="evidence" value="ECO:0007669"/>
    <property type="project" value="TreeGrafter"/>
</dbReference>
<dbReference type="Pfam" id="PF01722">
    <property type="entry name" value="BolA"/>
    <property type="match status" value="1"/>
</dbReference>
<keyword evidence="3" id="KW-1185">Reference proteome</keyword>
<proteinExistence type="inferred from homology"/>
<dbReference type="GO" id="GO:0005634">
    <property type="term" value="C:nucleus"/>
    <property type="evidence" value="ECO:0007669"/>
    <property type="project" value="TreeGrafter"/>
</dbReference>
<dbReference type="GO" id="GO:0051604">
    <property type="term" value="P:protein maturation"/>
    <property type="evidence" value="ECO:0007669"/>
    <property type="project" value="InterPro"/>
</dbReference>
<dbReference type="PANTHER" id="PTHR12735:SF27">
    <property type="entry name" value="BOLA-LIKE PROTEIN 2"/>
    <property type="match status" value="1"/>
</dbReference>
<accession>A0A9P6LB22</accession>
<name>A0A9P6LB22_9AGAM</name>
<dbReference type="Proteomes" id="UP000736335">
    <property type="component" value="Unassembled WGS sequence"/>
</dbReference>